<dbReference type="Proteomes" id="UP000186601">
    <property type="component" value="Unassembled WGS sequence"/>
</dbReference>
<feature type="compositionally biased region" description="Polar residues" evidence="1">
    <location>
        <begin position="48"/>
        <end position="57"/>
    </location>
</feature>
<feature type="region of interest" description="Disordered" evidence="1">
    <location>
        <begin position="428"/>
        <end position="551"/>
    </location>
</feature>
<evidence type="ECO:0000256" key="1">
    <source>
        <dbReference type="SAM" id="MobiDB-lite"/>
    </source>
</evidence>
<name>A0A2R6P268_9APHY</name>
<keyword evidence="3" id="KW-1185">Reference proteome</keyword>
<dbReference type="EMBL" id="MLYV02000540">
    <property type="protein sequence ID" value="PSR84200.1"/>
    <property type="molecule type" value="Genomic_DNA"/>
</dbReference>
<feature type="region of interest" description="Disordered" evidence="1">
    <location>
        <begin position="352"/>
        <end position="381"/>
    </location>
</feature>
<reference evidence="2 3" key="1">
    <citation type="submission" date="2018-02" db="EMBL/GenBank/DDBJ databases">
        <title>Genome sequence of the basidiomycete white-rot fungus Phlebia centrifuga.</title>
        <authorList>
            <person name="Granchi Z."/>
            <person name="Peng M."/>
            <person name="de Vries R.P."/>
            <person name="Hilden K."/>
            <person name="Makela M.R."/>
            <person name="Grigoriev I."/>
            <person name="Riley R."/>
        </authorList>
    </citation>
    <scope>NUCLEOTIDE SEQUENCE [LARGE SCALE GENOMIC DNA]</scope>
    <source>
        <strain evidence="2 3">FBCC195</strain>
    </source>
</reference>
<sequence>MARSRTPPILSERKRIFSSLPQQYGRMVAYGRQDASSRGSGRVGERSIQTVPSSSHSEQAENRGETTGQALVIGVSVKNKDSTRRGEPSLQHNIPSGSDGSNGRQLMPTTGLASLGHAYVGVPLPKPEVGHGGYTSQDHWKRLGSQFDPDGEASGSASTGGRMLATPSPTLHDASGQLAQSLNAAFAVNAKSTPRRRHSGSWTPRYTMPLIPCPSHVTDSHTLSSLPPQLRFNPPKTDANHRQMFPTHGEQGSVQKATIQQFHPVNLNPIRSSEISQHREFLVPLKPAQSTKARSHSMRLKIQHLPKDVHGRNLLVGQSYFVGARPTTRHMQQRIRKEASISSYAARLIHPQPEPIAGPSSTISQPSKHHTVAEGPNRKTRPISTYAHSAVHELYTNASKRIGSFPVGPPIDAHKAPATIYADSISDTDTRVSSQKLSKLGPASSKRKDKGKAPEYQAGESRPCTDGRPVGPPKGSRKPARATSILESISSADSESLSQPLPKRKPTPRRTIVSRPNGKEKEREKKADVPRLAGPPYRVGHPQRASTIANGSNTLGKRKLDALAPDFPPMQRPSDTGWYLDPNTITWRRRLSPPLAVPIASPAYSFGQMQPTAFNGTTPFINFAHTSGGPIAPIPMSASMPTIPQTSFGAASNIPGRLYPTPSPLPSSSSNLSNGAEHLAGVMTGMFINNFMPSTYPIPSNSVSKPLVAKWQDIITPLKDQGTSTGKNLPKPRGRPRSRATPKLREQGAGIGEKQINPLPPSSRKIPASRSQSGGLKPLELGNGMPVRNAPVQEEAGTPLLQSSAPVREEEEEEEEEIEDTSTLAHHINHINIGEKQAKEYQRQEYMYAALADALKASTTAPSARPTYLQFSGYYSEIVDPSVTPTEYVRKVSQEVPQACGLNFR</sequence>
<organism evidence="2 3">
    <name type="scientific">Hermanssonia centrifuga</name>
    <dbReference type="NCBI Taxonomy" id="98765"/>
    <lineage>
        <taxon>Eukaryota</taxon>
        <taxon>Fungi</taxon>
        <taxon>Dikarya</taxon>
        <taxon>Basidiomycota</taxon>
        <taxon>Agaricomycotina</taxon>
        <taxon>Agaricomycetes</taxon>
        <taxon>Polyporales</taxon>
        <taxon>Meruliaceae</taxon>
        <taxon>Hermanssonia</taxon>
    </lineage>
</organism>
<protein>
    <submittedName>
        <fullName evidence="2">Uncharacterized protein</fullName>
    </submittedName>
</protein>
<feature type="compositionally biased region" description="Polar residues" evidence="1">
    <location>
        <begin position="90"/>
        <end position="106"/>
    </location>
</feature>
<feature type="region of interest" description="Disordered" evidence="1">
    <location>
        <begin position="1"/>
        <end position="106"/>
    </location>
</feature>
<feature type="region of interest" description="Disordered" evidence="1">
    <location>
        <begin position="718"/>
        <end position="819"/>
    </location>
</feature>
<evidence type="ECO:0000313" key="2">
    <source>
        <dbReference type="EMBL" id="PSR84200.1"/>
    </source>
</evidence>
<gene>
    <name evidence="2" type="ORF">PHLCEN_2v5488</name>
</gene>
<feature type="compositionally biased region" description="Basic residues" evidence="1">
    <location>
        <begin position="730"/>
        <end position="742"/>
    </location>
</feature>
<feature type="compositionally biased region" description="Polar residues" evidence="1">
    <location>
        <begin position="428"/>
        <end position="437"/>
    </location>
</feature>
<feature type="compositionally biased region" description="Acidic residues" evidence="1">
    <location>
        <begin position="809"/>
        <end position="819"/>
    </location>
</feature>
<feature type="compositionally biased region" description="Basic and acidic residues" evidence="1">
    <location>
        <begin position="78"/>
        <end position="87"/>
    </location>
</feature>
<feature type="compositionally biased region" description="Basic and acidic residues" evidence="1">
    <location>
        <begin position="517"/>
        <end position="529"/>
    </location>
</feature>
<feature type="region of interest" description="Disordered" evidence="1">
    <location>
        <begin position="129"/>
        <end position="174"/>
    </location>
</feature>
<proteinExistence type="predicted"/>
<comment type="caution">
    <text evidence="2">The sequence shown here is derived from an EMBL/GenBank/DDBJ whole genome shotgun (WGS) entry which is preliminary data.</text>
</comment>
<evidence type="ECO:0000313" key="3">
    <source>
        <dbReference type="Proteomes" id="UP000186601"/>
    </source>
</evidence>
<accession>A0A2R6P268</accession>
<dbReference type="AlphaFoldDB" id="A0A2R6P268"/>
<feature type="compositionally biased region" description="Low complexity" evidence="1">
    <location>
        <begin position="484"/>
        <end position="498"/>
    </location>
</feature>